<proteinExistence type="predicted"/>
<dbReference type="AlphaFoldDB" id="A0A183BC78"/>
<protein>
    <submittedName>
        <fullName evidence="1">SCP domain-containing protein</fullName>
    </submittedName>
</protein>
<organism evidence="1">
    <name type="scientific">Echinostoma caproni</name>
    <dbReference type="NCBI Taxonomy" id="27848"/>
    <lineage>
        <taxon>Eukaryota</taxon>
        <taxon>Metazoa</taxon>
        <taxon>Spiralia</taxon>
        <taxon>Lophotrochozoa</taxon>
        <taxon>Platyhelminthes</taxon>
        <taxon>Trematoda</taxon>
        <taxon>Digenea</taxon>
        <taxon>Plagiorchiida</taxon>
        <taxon>Echinostomata</taxon>
        <taxon>Echinostomatoidea</taxon>
        <taxon>Echinostomatidae</taxon>
        <taxon>Echinostoma</taxon>
    </lineage>
</organism>
<name>A0A183BC78_9TREM</name>
<evidence type="ECO:0000313" key="1">
    <source>
        <dbReference type="WBParaSite" id="ECPE_0001685601-mRNA-1"/>
    </source>
</evidence>
<sequence>LWNYLAVAAQWKSPAHKCKNLDFYRPKPKVL</sequence>
<dbReference type="WBParaSite" id="ECPE_0001685601-mRNA-1">
    <property type="protein sequence ID" value="ECPE_0001685601-mRNA-1"/>
    <property type="gene ID" value="ECPE_0001685601"/>
</dbReference>
<reference evidence="1" key="1">
    <citation type="submission" date="2016-06" db="UniProtKB">
        <authorList>
            <consortium name="WormBaseParasite"/>
        </authorList>
    </citation>
    <scope>IDENTIFICATION</scope>
</reference>
<accession>A0A183BC78</accession>